<keyword evidence="2" id="KW-1185">Reference proteome</keyword>
<evidence type="ECO:0000313" key="2">
    <source>
        <dbReference type="Proteomes" id="UP001055072"/>
    </source>
</evidence>
<reference evidence="1" key="1">
    <citation type="journal article" date="2021" name="Environ. Microbiol.">
        <title>Gene family expansions and transcriptome signatures uncover fungal adaptations to wood decay.</title>
        <authorList>
            <person name="Hage H."/>
            <person name="Miyauchi S."/>
            <person name="Viragh M."/>
            <person name="Drula E."/>
            <person name="Min B."/>
            <person name="Chaduli D."/>
            <person name="Navarro D."/>
            <person name="Favel A."/>
            <person name="Norest M."/>
            <person name="Lesage-Meessen L."/>
            <person name="Balint B."/>
            <person name="Merenyi Z."/>
            <person name="de Eugenio L."/>
            <person name="Morin E."/>
            <person name="Martinez A.T."/>
            <person name="Baldrian P."/>
            <person name="Stursova M."/>
            <person name="Martinez M.J."/>
            <person name="Novotny C."/>
            <person name="Magnuson J.K."/>
            <person name="Spatafora J.W."/>
            <person name="Maurice S."/>
            <person name="Pangilinan J."/>
            <person name="Andreopoulos W."/>
            <person name="LaButti K."/>
            <person name="Hundley H."/>
            <person name="Na H."/>
            <person name="Kuo A."/>
            <person name="Barry K."/>
            <person name="Lipzen A."/>
            <person name="Henrissat B."/>
            <person name="Riley R."/>
            <person name="Ahrendt S."/>
            <person name="Nagy L.G."/>
            <person name="Grigoriev I.V."/>
            <person name="Martin F."/>
            <person name="Rosso M.N."/>
        </authorList>
    </citation>
    <scope>NUCLEOTIDE SEQUENCE</scope>
    <source>
        <strain evidence="1">CBS 384.51</strain>
    </source>
</reference>
<gene>
    <name evidence="1" type="ORF">BDY19DRAFT_879220</name>
</gene>
<dbReference type="Proteomes" id="UP001055072">
    <property type="component" value="Unassembled WGS sequence"/>
</dbReference>
<evidence type="ECO:0000313" key="1">
    <source>
        <dbReference type="EMBL" id="KAI0094355.1"/>
    </source>
</evidence>
<protein>
    <submittedName>
        <fullName evidence="1">Uncharacterized protein</fullName>
    </submittedName>
</protein>
<accession>A0ACB8UJ76</accession>
<proteinExistence type="predicted"/>
<sequence length="332" mass="38136">MDIQKTAIFSFYRSFRRQINLLPSEYLRQFYRIKVSDDVRRALEGKREDIRKTRLKQLRRDFRGMQDANSGYSKSFAKILATAYGQRGPLKWDILKPILSDPTAPPPPRIIPAVERSRPPVFSPRLSALLMSSHSRSKPLKKPYLQTPPTLPTRADPNSEEARLLGPLSKRREVNIRWRYFTQQSKRIALPLQVVTHDKASNTRGTDHMALRGVGIESMGLQGTGIYEEALALAGPIQQRPPLTRRERNDQQEQATTQGELPRRWHRRRFQHLVNKLPVLTYTYNSQDTSKPGNYSVSVNSFPSKNSKHFVTADSSLLEWLPKSPPGKNEVQ</sequence>
<organism evidence="1 2">
    <name type="scientific">Irpex rosettiformis</name>
    <dbReference type="NCBI Taxonomy" id="378272"/>
    <lineage>
        <taxon>Eukaryota</taxon>
        <taxon>Fungi</taxon>
        <taxon>Dikarya</taxon>
        <taxon>Basidiomycota</taxon>
        <taxon>Agaricomycotina</taxon>
        <taxon>Agaricomycetes</taxon>
        <taxon>Polyporales</taxon>
        <taxon>Irpicaceae</taxon>
        <taxon>Irpex</taxon>
    </lineage>
</organism>
<comment type="caution">
    <text evidence="1">The sequence shown here is derived from an EMBL/GenBank/DDBJ whole genome shotgun (WGS) entry which is preliminary data.</text>
</comment>
<dbReference type="EMBL" id="MU274900">
    <property type="protein sequence ID" value="KAI0094355.1"/>
    <property type="molecule type" value="Genomic_DNA"/>
</dbReference>
<name>A0ACB8UJ76_9APHY</name>